<accession>A0AAU1HWV6</accession>
<reference evidence="1" key="1">
    <citation type="submission" date="2022-10" db="EMBL/GenBank/DDBJ databases">
        <title>The complete genomes of actinobacterial strains from the NBC collection.</title>
        <authorList>
            <person name="Joergensen T.S."/>
            <person name="Alvarez Arevalo M."/>
            <person name="Sterndorff E.B."/>
            <person name="Faurdal D."/>
            <person name="Vuksanovic O."/>
            <person name="Mourched A.-S."/>
            <person name="Charusanti P."/>
            <person name="Shaw S."/>
            <person name="Blin K."/>
            <person name="Weber T."/>
        </authorList>
    </citation>
    <scope>NUCLEOTIDE SEQUENCE</scope>
    <source>
        <strain evidence="1">NBC 00180</strain>
    </source>
</reference>
<gene>
    <name evidence="1" type="ORF">OG477_18040</name>
</gene>
<protein>
    <submittedName>
        <fullName evidence="1">Uncharacterized protein</fullName>
    </submittedName>
</protein>
<dbReference type="AlphaFoldDB" id="A0AAU1HWV6"/>
<evidence type="ECO:0000313" key="1">
    <source>
        <dbReference type="EMBL" id="WTP87153.1"/>
    </source>
</evidence>
<organism evidence="1">
    <name type="scientific">Streptomyces sp. NBC_00180</name>
    <dbReference type="NCBI Taxonomy" id="2903632"/>
    <lineage>
        <taxon>Bacteria</taxon>
        <taxon>Bacillati</taxon>
        <taxon>Actinomycetota</taxon>
        <taxon>Actinomycetes</taxon>
        <taxon>Kitasatosporales</taxon>
        <taxon>Streptomycetaceae</taxon>
        <taxon>Streptomyces</taxon>
    </lineage>
</organism>
<proteinExistence type="predicted"/>
<sequence>MRVLLKANMDTEKGNEAIRAGKLPQVIQELMEKIKPEAAYFTTEHGLRTMFLFFDLKEPSQMPVIADPLFFELGAKVEYTPVMNAEDVQKGLAQLKIS</sequence>
<dbReference type="EMBL" id="CP108140">
    <property type="protein sequence ID" value="WTP87153.1"/>
    <property type="molecule type" value="Genomic_DNA"/>
</dbReference>
<name>A0AAU1HWV6_9ACTN</name>